<dbReference type="VEuPathDB" id="FungiDB:HMPREF1541_00833"/>
<keyword evidence="2" id="KW-1185">Reference proteome</keyword>
<dbReference type="STRING" id="1220924.W2SD63"/>
<proteinExistence type="predicted"/>
<dbReference type="GeneID" id="19968172"/>
<dbReference type="EMBL" id="KB822711">
    <property type="protein sequence ID" value="ETN46647.1"/>
    <property type="molecule type" value="Genomic_DNA"/>
</dbReference>
<gene>
    <name evidence="1" type="ORF">HMPREF1541_00833</name>
</gene>
<dbReference type="Proteomes" id="UP000030752">
    <property type="component" value="Unassembled WGS sequence"/>
</dbReference>
<dbReference type="HOGENOM" id="CLU_1539979_0_0_1"/>
<dbReference type="InParanoid" id="W2SD63"/>
<reference evidence="1 2" key="1">
    <citation type="submission" date="2013-03" db="EMBL/GenBank/DDBJ databases">
        <title>The Genome Sequence of Phialophora europaea CBS 101466.</title>
        <authorList>
            <consortium name="The Broad Institute Genomics Platform"/>
            <person name="Cuomo C."/>
            <person name="de Hoog S."/>
            <person name="Gorbushina A."/>
            <person name="Walker B."/>
            <person name="Young S.K."/>
            <person name="Zeng Q."/>
            <person name="Gargeya S."/>
            <person name="Fitzgerald M."/>
            <person name="Haas B."/>
            <person name="Abouelleil A."/>
            <person name="Allen A.W."/>
            <person name="Alvarado L."/>
            <person name="Arachchi H.M."/>
            <person name="Berlin A.M."/>
            <person name="Chapman S.B."/>
            <person name="Gainer-Dewar J."/>
            <person name="Goldberg J."/>
            <person name="Griggs A."/>
            <person name="Gujja S."/>
            <person name="Hansen M."/>
            <person name="Howarth C."/>
            <person name="Imamovic A."/>
            <person name="Ireland A."/>
            <person name="Larimer J."/>
            <person name="McCowan C."/>
            <person name="Murphy C."/>
            <person name="Pearson M."/>
            <person name="Poon T.W."/>
            <person name="Priest M."/>
            <person name="Roberts A."/>
            <person name="Saif S."/>
            <person name="Shea T."/>
            <person name="Sisk P."/>
            <person name="Sykes S."/>
            <person name="Wortman J."/>
            <person name="Nusbaum C."/>
            <person name="Birren B."/>
        </authorList>
    </citation>
    <scope>NUCLEOTIDE SEQUENCE [LARGE SCALE GENOMIC DNA]</scope>
    <source>
        <strain evidence="1 2">CBS 101466</strain>
    </source>
</reference>
<evidence type="ECO:0000313" key="1">
    <source>
        <dbReference type="EMBL" id="ETN46647.1"/>
    </source>
</evidence>
<dbReference type="RefSeq" id="XP_008711359.1">
    <property type="nucleotide sequence ID" value="XM_008713137.1"/>
</dbReference>
<sequence length="174" mass="19699">MAFTLLRELKELLKIPETLHEDGIIALYTFVVDKLEEYLSPPRLTTDPQVGAWKELGFIAPLFTTIVRAPDEDLAERALKLLRTLDCTEGQWTSGLAADIAEALAQADVQDIVGFDLSCLSFERKPHTLRIYREGQEALFDHYLPLPADELDRLDLDATLIIVHNYGYQFHTVA</sequence>
<protein>
    <submittedName>
        <fullName evidence="1">Uncharacterized protein</fullName>
    </submittedName>
</protein>
<accession>W2SD63</accession>
<dbReference type="OrthoDB" id="2593732at2759"/>
<name>W2SD63_CYPE1</name>
<evidence type="ECO:0000313" key="2">
    <source>
        <dbReference type="Proteomes" id="UP000030752"/>
    </source>
</evidence>
<organism evidence="1 2">
    <name type="scientific">Cyphellophora europaea (strain CBS 101466)</name>
    <name type="common">Phialophora europaea</name>
    <dbReference type="NCBI Taxonomy" id="1220924"/>
    <lineage>
        <taxon>Eukaryota</taxon>
        <taxon>Fungi</taxon>
        <taxon>Dikarya</taxon>
        <taxon>Ascomycota</taxon>
        <taxon>Pezizomycotina</taxon>
        <taxon>Eurotiomycetes</taxon>
        <taxon>Chaetothyriomycetidae</taxon>
        <taxon>Chaetothyriales</taxon>
        <taxon>Cyphellophoraceae</taxon>
        <taxon>Cyphellophora</taxon>
    </lineage>
</organism>
<dbReference type="AlphaFoldDB" id="W2SD63"/>